<organism evidence="2 3">
    <name type="scientific">Streptomyces flavotricini</name>
    <dbReference type="NCBI Taxonomy" id="66888"/>
    <lineage>
        <taxon>Bacteria</taxon>
        <taxon>Bacillati</taxon>
        <taxon>Actinomycetota</taxon>
        <taxon>Actinomycetes</taxon>
        <taxon>Kitasatosporales</taxon>
        <taxon>Streptomycetaceae</taxon>
        <taxon>Streptomyces</taxon>
    </lineage>
</organism>
<reference evidence="2 3" key="1">
    <citation type="submission" date="2021-08" db="EMBL/GenBank/DDBJ databases">
        <title>Genomic Architecture of Streptomyces flavotricini NGL1 and Streptomyces erythrochromogenes HMS4 With Differential Plant Beneficial attributes and laccase production capabilities.</title>
        <authorList>
            <person name="Salwan R."/>
            <person name="Kaur R."/>
            <person name="Sharma V."/>
        </authorList>
    </citation>
    <scope>NUCLEOTIDE SEQUENCE [LARGE SCALE GENOMIC DNA]</scope>
    <source>
        <strain evidence="2 3">NGL1</strain>
    </source>
</reference>
<protein>
    <submittedName>
        <fullName evidence="2">Uncharacterized protein</fullName>
    </submittedName>
</protein>
<evidence type="ECO:0000313" key="2">
    <source>
        <dbReference type="EMBL" id="MCC0094702.1"/>
    </source>
</evidence>
<dbReference type="RefSeq" id="WP_229335267.1">
    <property type="nucleotide sequence ID" value="NZ_JAINUL010000001.1"/>
</dbReference>
<evidence type="ECO:0000256" key="1">
    <source>
        <dbReference type="SAM" id="MobiDB-lite"/>
    </source>
</evidence>
<accession>A0ABS8E281</accession>
<comment type="caution">
    <text evidence="2">The sequence shown here is derived from an EMBL/GenBank/DDBJ whole genome shotgun (WGS) entry which is preliminary data.</text>
</comment>
<dbReference type="Proteomes" id="UP001520654">
    <property type="component" value="Unassembled WGS sequence"/>
</dbReference>
<name>A0ABS8E281_9ACTN</name>
<feature type="region of interest" description="Disordered" evidence="1">
    <location>
        <begin position="230"/>
        <end position="251"/>
    </location>
</feature>
<dbReference type="EMBL" id="JAINUL010000001">
    <property type="protein sequence ID" value="MCC0094702.1"/>
    <property type="molecule type" value="Genomic_DNA"/>
</dbReference>
<evidence type="ECO:0000313" key="3">
    <source>
        <dbReference type="Proteomes" id="UP001520654"/>
    </source>
</evidence>
<feature type="compositionally biased region" description="Low complexity" evidence="1">
    <location>
        <begin position="242"/>
        <end position="251"/>
    </location>
</feature>
<gene>
    <name evidence="2" type="ORF">K7B10_07870</name>
</gene>
<keyword evidence="3" id="KW-1185">Reference proteome</keyword>
<sequence length="251" mass="26506">MSPARPDLAAYAGALATRLPGAWTTAYSRNAAYADQLSTTAAVWDAGAIGYAASNYVLGHQAVLARGDSARLLLFDRPLRPRQFMVGALEPDAHHDAFHGVAEPGGITVPADPARAAAQVARRLLPRYEDALRQVWHNTAHPPPRRPAPPVIPGMVSIAWYPDGVVGAVTGLRDATSALYGAGFQFHPYQRMFLLPASLGDREQIARIYVAAQHLARIGVGVTVRPAPAATPATQPAPLPALPTAVSAPGR</sequence>
<proteinExistence type="predicted"/>